<dbReference type="OrthoDB" id="2013972at2759"/>
<dbReference type="SUPFAM" id="SSF53335">
    <property type="entry name" value="S-adenosyl-L-methionine-dependent methyltransferases"/>
    <property type="match status" value="1"/>
</dbReference>
<dbReference type="GO" id="GO:0032259">
    <property type="term" value="P:methylation"/>
    <property type="evidence" value="ECO:0007669"/>
    <property type="project" value="UniProtKB-KW"/>
</dbReference>
<dbReference type="AlphaFoldDB" id="A0A4P9XQ87"/>
<dbReference type="Proteomes" id="UP000271241">
    <property type="component" value="Unassembled WGS sequence"/>
</dbReference>
<sequence>SVLDIGTGTGEWALDMAEEWPDCQVLGVDLYDRFPWAKRPPNCQFFRMDICDGLSFNPNTFDLVHWRYLVAGIPSEEWHHCFAELFRVTRPGGWIQVTESDGRHLDCGPVAAAINTLSHRFSSANGIDLELIRHLDVILRAVGFVHVERTVVSLPVGRW</sequence>
<dbReference type="PANTHER" id="PTHR43591">
    <property type="entry name" value="METHYLTRANSFERASE"/>
    <property type="match status" value="1"/>
</dbReference>
<accession>A0A4P9XQ87</accession>
<dbReference type="Pfam" id="PF13649">
    <property type="entry name" value="Methyltransf_25"/>
    <property type="match status" value="1"/>
</dbReference>
<dbReference type="GO" id="GO:0008168">
    <property type="term" value="F:methyltransferase activity"/>
    <property type="evidence" value="ECO:0007669"/>
    <property type="project" value="UniProtKB-KW"/>
</dbReference>
<organism evidence="2 3">
    <name type="scientific">Thamnocephalis sphaerospora</name>
    <dbReference type="NCBI Taxonomy" id="78915"/>
    <lineage>
        <taxon>Eukaryota</taxon>
        <taxon>Fungi</taxon>
        <taxon>Fungi incertae sedis</taxon>
        <taxon>Zoopagomycota</taxon>
        <taxon>Zoopagomycotina</taxon>
        <taxon>Zoopagomycetes</taxon>
        <taxon>Zoopagales</taxon>
        <taxon>Sigmoideomycetaceae</taxon>
        <taxon>Thamnocephalis</taxon>
    </lineage>
</organism>
<dbReference type="PANTHER" id="PTHR43591:SF24">
    <property type="entry name" value="2-METHOXY-6-POLYPRENYL-1,4-BENZOQUINOL METHYLASE, MITOCHONDRIAL"/>
    <property type="match status" value="1"/>
</dbReference>
<name>A0A4P9XQ87_9FUNG</name>
<dbReference type="InterPro" id="IPR029063">
    <property type="entry name" value="SAM-dependent_MTases_sf"/>
</dbReference>
<dbReference type="InterPro" id="IPR041698">
    <property type="entry name" value="Methyltransf_25"/>
</dbReference>
<feature type="non-terminal residue" evidence="2">
    <location>
        <position position="1"/>
    </location>
</feature>
<evidence type="ECO:0000313" key="2">
    <source>
        <dbReference type="EMBL" id="RKP08195.1"/>
    </source>
</evidence>
<keyword evidence="2" id="KW-0808">Transferase</keyword>
<feature type="non-terminal residue" evidence="2">
    <location>
        <position position="159"/>
    </location>
</feature>
<protein>
    <submittedName>
        <fullName evidence="2">S-adenosyl-L-methionine-dependent methyltransferase</fullName>
    </submittedName>
</protein>
<keyword evidence="2" id="KW-0489">Methyltransferase</keyword>
<proteinExistence type="predicted"/>
<dbReference type="Gene3D" id="3.40.50.150">
    <property type="entry name" value="Vaccinia Virus protein VP39"/>
    <property type="match status" value="1"/>
</dbReference>
<feature type="domain" description="Methyltransferase" evidence="1">
    <location>
        <begin position="2"/>
        <end position="93"/>
    </location>
</feature>
<gene>
    <name evidence="2" type="ORF">THASP1DRAFT_10376</name>
</gene>
<dbReference type="STRING" id="78915.A0A4P9XQ87"/>
<dbReference type="EMBL" id="KZ992627">
    <property type="protein sequence ID" value="RKP08195.1"/>
    <property type="molecule type" value="Genomic_DNA"/>
</dbReference>
<reference evidence="3" key="1">
    <citation type="journal article" date="2018" name="Nat. Microbiol.">
        <title>Leveraging single-cell genomics to expand the fungal tree of life.</title>
        <authorList>
            <person name="Ahrendt S.R."/>
            <person name="Quandt C.A."/>
            <person name="Ciobanu D."/>
            <person name="Clum A."/>
            <person name="Salamov A."/>
            <person name="Andreopoulos B."/>
            <person name="Cheng J.F."/>
            <person name="Woyke T."/>
            <person name="Pelin A."/>
            <person name="Henrissat B."/>
            <person name="Reynolds N.K."/>
            <person name="Benny G.L."/>
            <person name="Smith M.E."/>
            <person name="James T.Y."/>
            <person name="Grigoriev I.V."/>
        </authorList>
    </citation>
    <scope>NUCLEOTIDE SEQUENCE [LARGE SCALE GENOMIC DNA]</scope>
    <source>
        <strain evidence="3">RSA 1356</strain>
    </source>
</reference>
<evidence type="ECO:0000259" key="1">
    <source>
        <dbReference type="Pfam" id="PF13649"/>
    </source>
</evidence>
<dbReference type="CDD" id="cd02440">
    <property type="entry name" value="AdoMet_MTases"/>
    <property type="match status" value="1"/>
</dbReference>
<evidence type="ECO:0000313" key="3">
    <source>
        <dbReference type="Proteomes" id="UP000271241"/>
    </source>
</evidence>
<keyword evidence="3" id="KW-1185">Reference proteome</keyword>